<dbReference type="Gene3D" id="3.30.450.90">
    <property type="match status" value="1"/>
</dbReference>
<dbReference type="AlphaFoldDB" id="A0A2M7H427"/>
<evidence type="ECO:0000259" key="4">
    <source>
        <dbReference type="PROSITE" id="PS00662"/>
    </source>
</evidence>
<dbReference type="Pfam" id="PF00437">
    <property type="entry name" value="T2SSE"/>
    <property type="match status" value="1"/>
</dbReference>
<dbReference type="SUPFAM" id="SSF52540">
    <property type="entry name" value="P-loop containing nucleoside triphosphate hydrolases"/>
    <property type="match status" value="1"/>
</dbReference>
<dbReference type="Proteomes" id="UP000230292">
    <property type="component" value="Unassembled WGS sequence"/>
</dbReference>
<dbReference type="Pfam" id="PF05157">
    <property type="entry name" value="MshEN"/>
    <property type="match status" value="1"/>
</dbReference>
<dbReference type="PANTHER" id="PTHR30258:SF3">
    <property type="entry name" value="SLL1921 PROTEIN"/>
    <property type="match status" value="1"/>
</dbReference>
<dbReference type="PANTHER" id="PTHR30258">
    <property type="entry name" value="TYPE II SECRETION SYSTEM PROTEIN GSPE-RELATED"/>
    <property type="match status" value="1"/>
</dbReference>
<dbReference type="InterPro" id="IPR001482">
    <property type="entry name" value="T2SS/T4SS_dom"/>
</dbReference>
<name>A0A2M7H427_9BACT</name>
<evidence type="ECO:0000256" key="2">
    <source>
        <dbReference type="ARBA" id="ARBA00022741"/>
    </source>
</evidence>
<comment type="similarity">
    <text evidence="1">Belongs to the GSP E family.</text>
</comment>
<protein>
    <recommendedName>
        <fullName evidence="4">Bacterial type II secretion system protein E domain-containing protein</fullName>
    </recommendedName>
</protein>
<reference evidence="5 6" key="1">
    <citation type="submission" date="2017-09" db="EMBL/GenBank/DDBJ databases">
        <title>Depth-based differentiation of microbial function through sediment-hosted aquifers and enrichment of novel symbionts in the deep terrestrial subsurface.</title>
        <authorList>
            <person name="Probst A.J."/>
            <person name="Ladd B."/>
            <person name="Jarett J.K."/>
            <person name="Geller-Mcgrath D.E."/>
            <person name="Sieber C.M."/>
            <person name="Emerson J.B."/>
            <person name="Anantharaman K."/>
            <person name="Thomas B.C."/>
            <person name="Malmstrom R."/>
            <person name="Stieglmeier M."/>
            <person name="Klingl A."/>
            <person name="Woyke T."/>
            <person name="Ryan C.M."/>
            <person name="Banfield J.F."/>
        </authorList>
    </citation>
    <scope>NUCLEOTIDE SEQUENCE [LARGE SCALE GENOMIC DNA]</scope>
    <source>
        <strain evidence="5">CG15_BIG_FIL_POST_REV_8_21_14_020_45_12</strain>
    </source>
</reference>
<dbReference type="SUPFAM" id="SSF160246">
    <property type="entry name" value="EspE N-terminal domain-like"/>
    <property type="match status" value="1"/>
</dbReference>
<dbReference type="GO" id="GO:0005524">
    <property type="term" value="F:ATP binding"/>
    <property type="evidence" value="ECO:0007669"/>
    <property type="project" value="UniProtKB-KW"/>
</dbReference>
<dbReference type="GO" id="GO:0005886">
    <property type="term" value="C:plasma membrane"/>
    <property type="evidence" value="ECO:0007669"/>
    <property type="project" value="TreeGrafter"/>
</dbReference>
<proteinExistence type="inferred from homology"/>
<accession>A0A2M7H427</accession>
<dbReference type="EMBL" id="PFGC01000032">
    <property type="protein sequence ID" value="PIW36986.1"/>
    <property type="molecule type" value="Genomic_DNA"/>
</dbReference>
<dbReference type="InterPro" id="IPR007831">
    <property type="entry name" value="T2SS_GspE_N"/>
</dbReference>
<keyword evidence="3" id="KW-0067">ATP-binding</keyword>
<feature type="domain" description="Bacterial type II secretion system protein E" evidence="4">
    <location>
        <begin position="383"/>
        <end position="397"/>
    </location>
</feature>
<keyword evidence="2" id="KW-0547">Nucleotide-binding</keyword>
<organism evidence="5 6">
    <name type="scientific">Candidatus Kerfeldbacteria bacterium CG15_BIG_FIL_POST_REV_8_21_14_020_45_12</name>
    <dbReference type="NCBI Taxonomy" id="2014247"/>
    <lineage>
        <taxon>Bacteria</taxon>
        <taxon>Candidatus Kerfeldiibacteriota</taxon>
    </lineage>
</organism>
<dbReference type="InterPro" id="IPR027417">
    <property type="entry name" value="P-loop_NTPase"/>
</dbReference>
<evidence type="ECO:0000256" key="3">
    <source>
        <dbReference type="ARBA" id="ARBA00022840"/>
    </source>
</evidence>
<dbReference type="Gene3D" id="3.40.50.300">
    <property type="entry name" value="P-loop containing nucleotide triphosphate hydrolases"/>
    <property type="match status" value="1"/>
</dbReference>
<evidence type="ECO:0000256" key="1">
    <source>
        <dbReference type="ARBA" id="ARBA00006611"/>
    </source>
</evidence>
<gene>
    <name evidence="5" type="ORF">COW24_02535</name>
</gene>
<evidence type="ECO:0000313" key="5">
    <source>
        <dbReference type="EMBL" id="PIW36986.1"/>
    </source>
</evidence>
<dbReference type="PROSITE" id="PS00662">
    <property type="entry name" value="T2SP_E"/>
    <property type="match status" value="1"/>
</dbReference>
<sequence length="579" mass="65161">MRPQDSLIVIQRLQEKGLLQPLQVQTVLQKAQTSGKDALVVLEEESIVPDEQLVQTKSEILGVPYVELADKEIMPDVLNVLNQEIAENYKVVPFARKDNEIAIAMLDPHDYKAIEALDFVARRDNLHMKFYITSETSMDYVLRKYANLTREVTEALEGGNDDSIALDDTLKEESQEASQNAPVSKMVSVILRYAVEGNASDVHIEPADDGTRVRYRVDGILHTSLQVPKNVHDSLVARIKVMANLKLDETRLPQDGRFRMTIDGREIDFRVSTLPLFDREKVVLRILDKEAGVHSLEELGFSDHNLQVIMRNLMQPHGMILMTGPTGSGKSTTLYAMLETLNQDERNIITLEDPVEYNIPGISQSQMRPEIGLTFSRGLRSVLRQDPDIIMVGEIRDNETAELAIHAALTGHMLLSTLHTNDAIGCIPRLADMNVEPFLIASALRVVVAQRLIRKMCEYCREEVQLPPEMESKAMMELQAIPKESLPEDIFVGLPLRVFRGKGCQRCEDTGYRGRISISEVIEVTEGLKDIIAKRSYQDWGAMDQELRAQGMISMKQDGLIKALRGDTSVEEVWTGTEE</sequence>
<dbReference type="Gene3D" id="3.30.300.160">
    <property type="entry name" value="Type II secretion system, protein E, N-terminal domain"/>
    <property type="match status" value="1"/>
</dbReference>
<dbReference type="GO" id="GO:0016887">
    <property type="term" value="F:ATP hydrolysis activity"/>
    <property type="evidence" value="ECO:0007669"/>
    <property type="project" value="TreeGrafter"/>
</dbReference>
<evidence type="ECO:0000313" key="6">
    <source>
        <dbReference type="Proteomes" id="UP000230292"/>
    </source>
</evidence>
<dbReference type="FunFam" id="3.40.50.300:FF:000398">
    <property type="entry name" value="Type IV pilus assembly ATPase PilB"/>
    <property type="match status" value="1"/>
</dbReference>
<comment type="caution">
    <text evidence="5">The sequence shown here is derived from an EMBL/GenBank/DDBJ whole genome shotgun (WGS) entry which is preliminary data.</text>
</comment>
<dbReference type="CDD" id="cd01129">
    <property type="entry name" value="PulE-GspE-like"/>
    <property type="match status" value="1"/>
</dbReference>
<dbReference type="InterPro" id="IPR037257">
    <property type="entry name" value="T2SS_E_N_sf"/>
</dbReference>